<comment type="caution">
    <text evidence="2">The sequence shown here is derived from an EMBL/GenBank/DDBJ whole genome shotgun (WGS) entry which is preliminary data.</text>
</comment>
<proteinExistence type="predicted"/>
<dbReference type="AlphaFoldDB" id="L1LG01"/>
<feature type="region of interest" description="Disordered" evidence="1">
    <location>
        <begin position="1"/>
        <end position="28"/>
    </location>
</feature>
<dbReference type="GeneID" id="15807638"/>
<dbReference type="SUPFAM" id="SSF46565">
    <property type="entry name" value="Chaperone J-domain"/>
    <property type="match status" value="1"/>
</dbReference>
<dbReference type="OrthoDB" id="338088at2759"/>
<keyword evidence="3" id="KW-1185">Reference proteome</keyword>
<dbReference type="Proteomes" id="UP000031512">
    <property type="component" value="Unassembled WGS sequence"/>
</dbReference>
<feature type="compositionally biased region" description="Basic residues" evidence="1">
    <location>
        <begin position="1"/>
        <end position="13"/>
    </location>
</feature>
<gene>
    <name evidence="2" type="ORF">BEWA_042280</name>
</gene>
<dbReference type="VEuPathDB" id="PiroplasmaDB:BEWA_042280"/>
<name>L1LG01_THEEQ</name>
<organism evidence="2 3">
    <name type="scientific">Theileria equi strain WA</name>
    <dbReference type="NCBI Taxonomy" id="1537102"/>
    <lineage>
        <taxon>Eukaryota</taxon>
        <taxon>Sar</taxon>
        <taxon>Alveolata</taxon>
        <taxon>Apicomplexa</taxon>
        <taxon>Aconoidasida</taxon>
        <taxon>Piroplasmida</taxon>
        <taxon>Theileriidae</taxon>
        <taxon>Theileria</taxon>
    </lineage>
</organism>
<reference evidence="2 3" key="1">
    <citation type="journal article" date="2012" name="BMC Genomics">
        <title>Comparative genomic analysis and phylogenetic position of Theileria equi.</title>
        <authorList>
            <person name="Kappmeyer L.S."/>
            <person name="Thiagarajan M."/>
            <person name="Herndon D.R."/>
            <person name="Ramsay J.D."/>
            <person name="Caler E."/>
            <person name="Djikeng A."/>
            <person name="Gillespie J.J."/>
            <person name="Lau A.O."/>
            <person name="Roalson E.H."/>
            <person name="Silva J.C."/>
            <person name="Silva M.G."/>
            <person name="Suarez C.E."/>
            <person name="Ueti M.W."/>
            <person name="Nene V.M."/>
            <person name="Mealey R.H."/>
            <person name="Knowles D.P."/>
            <person name="Brayton K.A."/>
        </authorList>
    </citation>
    <scope>NUCLEOTIDE SEQUENCE [LARGE SCALE GENOMIC DNA]</scope>
    <source>
        <strain evidence="2 3">WA</strain>
    </source>
</reference>
<dbReference type="KEGG" id="beq:BEWA_042280"/>
<evidence type="ECO:0008006" key="4">
    <source>
        <dbReference type="Google" id="ProtNLM"/>
    </source>
</evidence>
<evidence type="ECO:0000313" key="3">
    <source>
        <dbReference type="Proteomes" id="UP000031512"/>
    </source>
</evidence>
<evidence type="ECO:0000256" key="1">
    <source>
        <dbReference type="SAM" id="MobiDB-lite"/>
    </source>
</evidence>
<dbReference type="InterPro" id="IPR036869">
    <property type="entry name" value="J_dom_sf"/>
</dbReference>
<dbReference type="RefSeq" id="XP_004833642.1">
    <property type="nucleotide sequence ID" value="XM_004833585.1"/>
</dbReference>
<dbReference type="EMBL" id="ACOU01000002">
    <property type="protein sequence ID" value="EKX74190.1"/>
    <property type="molecule type" value="Genomic_DNA"/>
</dbReference>
<dbReference type="eggNOG" id="ENOG502SUFS">
    <property type="taxonomic scope" value="Eukaryota"/>
</dbReference>
<accession>L1LG01</accession>
<evidence type="ECO:0000313" key="2">
    <source>
        <dbReference type="EMBL" id="EKX74190.1"/>
    </source>
</evidence>
<protein>
    <recommendedName>
        <fullName evidence="4">J domain-containing protein</fullName>
    </recommendedName>
</protein>
<sequence>MWSKRIVRNGMKRKTLDSPTDEDFETPNNVMSESEFLFDIKEGPNLVDEPFAKNMEETTTIDGEDLDFDYKETHNPKNKRASLISHQFLSNFLSDFTDEELAAKRTVETIYNASGSFSYTYRSLDEAFFSRSSNLDSIKPFIKAMVSVADESTLLKIINSKKAPAPSDPSLLLNLELLLLGQFRYMNEKFDYSLMEKECSDWKDLEVILNGLFSSGVAQELRTCFSNIYNISEVYAEDFKKCTKDIKSLITTLKESIETDKKKKLKRTTASFTLGNCLSCIEFIAKIADFLQKIQSVIIKHLMNLPESEGLVSIVGHIQDDIKSNLRDTWGSEKIEEELYDKINSINILIGEDSTLFTTKELINDVEFCKGKFSSIIEAYEENLKKEREQSAEFMRKEKVRRDAINYILDRLEEFNSTNTPMYYKHPFYIVGISPKTCTADLLRRSGRKLKTLLHPDTVHDPELKHKAEVAFKEASLALDQCIDSITIGNSSFFRVGPSPPYLSLIGIDDSPSSSSYTSSPETMEASVTIPPTLLIFPEFTLENRNNNLGTVEITISPTCLNNGSGWQALGKNRFANVYLLRPSHSDKPVALRISPDKVCTIKKVTLPEETRSKIPNVIFDAVQPFIMDSEWKYFIGVQVYSDREASLITWKSIDIKISKGGRSLDQMKKLLRTFENASFINQDLLSGKLKTLRTKSDGEGFIAECIKFAQRWADNN</sequence>